<evidence type="ECO:0000256" key="6">
    <source>
        <dbReference type="SAM" id="MobiDB-lite"/>
    </source>
</evidence>
<dbReference type="Gene3D" id="2.60.120.380">
    <property type="match status" value="2"/>
</dbReference>
<dbReference type="InterPro" id="IPR050131">
    <property type="entry name" value="Peptidase_S8_subtilisin-like"/>
</dbReference>
<feature type="region of interest" description="Disordered" evidence="6">
    <location>
        <begin position="103"/>
        <end position="123"/>
    </location>
</feature>
<reference key="1">
    <citation type="submission" date="2010-11" db="EMBL/GenBank/DDBJ databases">
        <title>The complete sequence of chromosome of Isophaera pallida ATCC 43644.</title>
        <authorList>
            <consortium name="US DOE Joint Genome Institute (JGI-PGF)"/>
            <person name="Lucas S."/>
            <person name="Copeland A."/>
            <person name="Lapidus A."/>
            <person name="Bruce D."/>
            <person name="Goodwin L."/>
            <person name="Pitluck S."/>
            <person name="Kyrpides N."/>
            <person name="Mavromatis K."/>
            <person name="Pagani I."/>
            <person name="Ivanova N."/>
            <person name="Saunders E."/>
            <person name="Brettin T."/>
            <person name="Detter J.C."/>
            <person name="Han C."/>
            <person name="Tapia R."/>
            <person name="Land M."/>
            <person name="Hauser L."/>
            <person name="Markowitz V."/>
            <person name="Cheng J.-F."/>
            <person name="Hugenholtz P."/>
            <person name="Woyke T."/>
            <person name="Wu D."/>
            <person name="Eisen J.A."/>
        </authorList>
    </citation>
    <scope>NUCLEOTIDE SEQUENCE</scope>
    <source>
        <strain>ATCC 43644</strain>
    </source>
</reference>
<dbReference type="PANTHER" id="PTHR43806">
    <property type="entry name" value="PEPTIDASE S8"/>
    <property type="match status" value="1"/>
</dbReference>
<dbReference type="InterPro" id="IPR036439">
    <property type="entry name" value="Dockerin_dom_sf"/>
</dbReference>
<reference evidence="7 8" key="2">
    <citation type="journal article" date="2011" name="Stand. Genomic Sci.">
        <title>Complete genome sequence of Isosphaera pallida type strain (IS1B).</title>
        <authorList>
            <consortium name="US DOE Joint Genome Institute (JGI-PGF)"/>
            <person name="Goker M."/>
            <person name="Cleland D."/>
            <person name="Saunders E."/>
            <person name="Lapidus A."/>
            <person name="Nolan M."/>
            <person name="Lucas S."/>
            <person name="Hammon N."/>
            <person name="Deshpande S."/>
            <person name="Cheng J.F."/>
            <person name="Tapia R."/>
            <person name="Han C."/>
            <person name="Goodwin L."/>
            <person name="Pitluck S."/>
            <person name="Liolios K."/>
            <person name="Pagani I."/>
            <person name="Ivanova N."/>
            <person name="Mavromatis K."/>
            <person name="Pati A."/>
            <person name="Chen A."/>
            <person name="Palaniappan K."/>
            <person name="Land M."/>
            <person name="Hauser L."/>
            <person name="Chang Y.J."/>
            <person name="Jeffries C.D."/>
            <person name="Detter J.C."/>
            <person name="Beck B."/>
            <person name="Woyke T."/>
            <person name="Bristow J."/>
            <person name="Eisen J.A."/>
            <person name="Markowitz V."/>
            <person name="Hugenholtz P."/>
            <person name="Kyrpides N.C."/>
            <person name="Klenk H.P."/>
        </authorList>
    </citation>
    <scope>NUCLEOTIDE SEQUENCE [LARGE SCALE GENOMIC DNA]</scope>
    <source>
        <strain evidence="8">ATCC 43644 / DSM 9630 / IS1B</strain>
    </source>
</reference>
<dbReference type="InterPro" id="IPR015500">
    <property type="entry name" value="Peptidase_S8_subtilisin-rel"/>
</dbReference>
<dbReference type="KEGG" id="ipa:Isop_2832"/>
<feature type="compositionally biased region" description="Basic and acidic residues" evidence="6">
    <location>
        <begin position="1"/>
        <end position="21"/>
    </location>
</feature>
<dbReference type="Gene3D" id="3.40.50.200">
    <property type="entry name" value="Peptidase S8/S53 domain"/>
    <property type="match status" value="1"/>
</dbReference>
<name>E8R147_ISOPI</name>
<sequence>MSRSQDGSRPDEQVRSSESRLRRPRRRWTGRVETLEPRVVLNAAFDGIGLTAARNDPTFGASLDGMGPDGRPIGIAVIDTGTNGSNPALVESLAAAYDAVLGSPREPSESLDGNGRGSQAGSLIVSDDPTIGVTSMGRIVAVRALARDGEPQAPFDAVANALQWVIDNARLHNIKVVDLSAVDDQMLNSSDEIRPGGSRLAALDQLIGQLEAQGITVVAAAGDRQPGMTGEGVSTAATVATLGVSAATTPGGPNSSVREELSPLSRRGTAANLISAPGDAMRAVNAKNALTSFRSGSAIASAVVGGVVALLQDAAATFGERSLLPSEIRDILKSTSDVIPASASAISTAEVDDSGPSAASLSLETGMPATLAEASASLTAMLERMRSEAIAAEPRVSEAIETLLSTLNGHNRTSPSVQAASQTGWRTDNRVQAASDDANDMEVESDETAGGPIQVAQVGENGSLDRIRVDRAVVETINQVRTSVEGELNATLATAVELGVVTTERAAFASGFIGSDGQNAVGANDVDLYRVETDGQGRLRARVIPTGDNGAGLNAELRIFDAQGQQVARAQAPLGQAVTIATPDQASAARRVFFVGVSALGNAAYDPTTGTGATSGSTTGGYDLEVLLEAPDPNGTAAGAQRLLNLPVVDFTATIGNDPAPIGSVGVVAVGGNDVDMYLARANDDGLFRVQVLGTGTPALTGFLAIYEIDAQTGVRRFLSSSTNPSGTLDNELTVPAIRGNDYLVVIADATNTTFDLDNGYNRRPVGTGGGYRMSAAFDNRDVDGAIPLIGPEAIRTLPVNAQFQRVEGTIGIDPGVDPVGRDGRLDVDTWAFRAESNAVFEMRLAPDASGADPAVSVELWSFDPQTNRAARLASSRETGSTNLAVPVPAGQVVYVTLAADSNARPLWAATTTGIPRAEPFTPIPYAVEARMRPASDLNGLLDDSIRDATGITNLSDGVGVVARLGDDQTRPDGPILARGAADLDLYRIRPTRSGSVTLTTFRLDSTSPDTKLRLFDAQGNEIAANDDFVADAVDNQPVVATLNAGGYSQALVDARLTANLDANVTYFVGVTAVGEGTNDYNALTGQGVAPAAQGLYGLRLEGGGGVPPTPGGRLEDFIVQFGERQRSFVNHVRMVFSDDTNVDALFQSVTTNRPDRIRMFRSNLHGTGLIPVEIADAARREGQDIVLDFGPQGIGGPRATPIPGDAIYTVLIDANLDGRFETRRRFFRLLGDVDGNRIVDRDDVQTVQRAVGVTPPERTELDVNGDGRVDQRDVRLTQRSVGRRVIPPIRASVVESQADDLGSGDFQ</sequence>
<evidence type="ECO:0000256" key="4">
    <source>
        <dbReference type="ARBA" id="ARBA00022825"/>
    </source>
</evidence>
<dbReference type="SUPFAM" id="SSF63446">
    <property type="entry name" value="Type I dockerin domain"/>
    <property type="match status" value="1"/>
</dbReference>
<evidence type="ECO:0000313" key="7">
    <source>
        <dbReference type="EMBL" id="ADV63398.1"/>
    </source>
</evidence>
<dbReference type="PANTHER" id="PTHR43806:SF11">
    <property type="entry name" value="CEREVISIN-RELATED"/>
    <property type="match status" value="1"/>
</dbReference>
<dbReference type="OrthoDB" id="292920at2"/>
<dbReference type="GO" id="GO:0004553">
    <property type="term" value="F:hydrolase activity, hydrolyzing O-glycosyl compounds"/>
    <property type="evidence" value="ECO:0007669"/>
    <property type="project" value="InterPro"/>
</dbReference>
<dbReference type="InterPro" id="IPR018247">
    <property type="entry name" value="EF_Hand_1_Ca_BS"/>
</dbReference>
<accession>E8R147</accession>
<dbReference type="InParanoid" id="E8R147"/>
<dbReference type="PROSITE" id="PS51892">
    <property type="entry name" value="SUBTILASE"/>
    <property type="match status" value="1"/>
</dbReference>
<dbReference type="eggNOG" id="COG1404">
    <property type="taxonomic scope" value="Bacteria"/>
</dbReference>
<feature type="region of interest" description="Disordered" evidence="6">
    <location>
        <begin position="1"/>
        <end position="25"/>
    </location>
</feature>
<dbReference type="EMBL" id="CP002353">
    <property type="protein sequence ID" value="ADV63398.1"/>
    <property type="molecule type" value="Genomic_DNA"/>
</dbReference>
<dbReference type="GO" id="GO:0000272">
    <property type="term" value="P:polysaccharide catabolic process"/>
    <property type="evidence" value="ECO:0007669"/>
    <property type="project" value="InterPro"/>
</dbReference>
<gene>
    <name evidence="7" type="ordered locus">Isop_2832</name>
</gene>
<comment type="similarity">
    <text evidence="1 5">Belongs to the peptidase S8 family.</text>
</comment>
<dbReference type="Gene3D" id="1.10.1330.10">
    <property type="entry name" value="Dockerin domain"/>
    <property type="match status" value="1"/>
</dbReference>
<protein>
    <submittedName>
        <fullName evidence="7">Peptidase S8 and S53 subtilisin kexin sedolisin</fullName>
    </submittedName>
</protein>
<evidence type="ECO:0000313" key="8">
    <source>
        <dbReference type="Proteomes" id="UP000008631"/>
    </source>
</evidence>
<dbReference type="Proteomes" id="UP000008631">
    <property type="component" value="Chromosome"/>
</dbReference>
<keyword evidence="4" id="KW-0720">Serine protease</keyword>
<dbReference type="SUPFAM" id="SSF52743">
    <property type="entry name" value="Subtilisin-like"/>
    <property type="match status" value="1"/>
</dbReference>
<dbReference type="GO" id="GO:0004252">
    <property type="term" value="F:serine-type endopeptidase activity"/>
    <property type="evidence" value="ECO:0007669"/>
    <property type="project" value="InterPro"/>
</dbReference>
<dbReference type="RefSeq" id="WP_013565686.1">
    <property type="nucleotide sequence ID" value="NC_014962.1"/>
</dbReference>
<dbReference type="GO" id="GO:0006508">
    <property type="term" value="P:proteolysis"/>
    <property type="evidence" value="ECO:0007669"/>
    <property type="project" value="UniProtKB-KW"/>
</dbReference>
<keyword evidence="2" id="KW-0645">Protease</keyword>
<proteinExistence type="inferred from homology"/>
<dbReference type="PRINTS" id="PR00723">
    <property type="entry name" value="SUBTILISIN"/>
</dbReference>
<evidence type="ECO:0000256" key="1">
    <source>
        <dbReference type="ARBA" id="ARBA00011073"/>
    </source>
</evidence>
<dbReference type="PROSITE" id="PS00018">
    <property type="entry name" value="EF_HAND_1"/>
    <property type="match status" value="2"/>
</dbReference>
<keyword evidence="3" id="KW-0378">Hydrolase</keyword>
<dbReference type="Pfam" id="PF00404">
    <property type="entry name" value="Dockerin_1"/>
    <property type="match status" value="1"/>
</dbReference>
<dbReference type="InterPro" id="IPR036852">
    <property type="entry name" value="Peptidase_S8/S53_dom_sf"/>
</dbReference>
<comment type="caution">
    <text evidence="5">Lacks conserved residue(s) required for the propagation of feature annotation.</text>
</comment>
<evidence type="ECO:0000256" key="5">
    <source>
        <dbReference type="PROSITE-ProRule" id="PRU01240"/>
    </source>
</evidence>
<evidence type="ECO:0000256" key="2">
    <source>
        <dbReference type="ARBA" id="ARBA00022670"/>
    </source>
</evidence>
<keyword evidence="8" id="KW-1185">Reference proteome</keyword>
<evidence type="ECO:0000256" key="3">
    <source>
        <dbReference type="ARBA" id="ARBA00022801"/>
    </source>
</evidence>
<dbReference type="InterPro" id="IPR002105">
    <property type="entry name" value="Dockerin_1_rpt"/>
</dbReference>
<dbReference type="HOGENOM" id="CLU_260902_0_0_0"/>
<organism evidence="7 8">
    <name type="scientific">Isosphaera pallida (strain ATCC 43644 / DSM 9630 / IS1B)</name>
    <dbReference type="NCBI Taxonomy" id="575540"/>
    <lineage>
        <taxon>Bacteria</taxon>
        <taxon>Pseudomonadati</taxon>
        <taxon>Planctomycetota</taxon>
        <taxon>Planctomycetia</taxon>
        <taxon>Isosphaerales</taxon>
        <taxon>Isosphaeraceae</taxon>
        <taxon>Isosphaera</taxon>
    </lineage>
</organism>